<dbReference type="EMBL" id="JBBPCC010000010">
    <property type="protein sequence ID" value="MEK8129528.1"/>
    <property type="molecule type" value="Genomic_DNA"/>
</dbReference>
<reference evidence="1 2" key="1">
    <citation type="submission" date="2024-04" db="EMBL/GenBank/DDBJ databases">
        <title>draft genome sequnece of Paenibacillus filicis.</title>
        <authorList>
            <person name="Kim D.-U."/>
        </authorList>
    </citation>
    <scope>NUCLEOTIDE SEQUENCE [LARGE SCALE GENOMIC DNA]</scope>
    <source>
        <strain evidence="1 2">KACC14197</strain>
    </source>
</reference>
<name>A0ABU9DN80_9BACL</name>
<evidence type="ECO:0000313" key="1">
    <source>
        <dbReference type="EMBL" id="MEK8129528.1"/>
    </source>
</evidence>
<accession>A0ABU9DN80</accession>
<comment type="caution">
    <text evidence="1">The sequence shown here is derived from an EMBL/GenBank/DDBJ whole genome shotgun (WGS) entry which is preliminary data.</text>
</comment>
<keyword evidence="2" id="KW-1185">Reference proteome</keyword>
<gene>
    <name evidence="1" type="ORF">WMW72_16605</name>
</gene>
<organism evidence="1 2">
    <name type="scientific">Paenibacillus filicis</name>
    <dbReference type="NCBI Taxonomy" id="669464"/>
    <lineage>
        <taxon>Bacteria</taxon>
        <taxon>Bacillati</taxon>
        <taxon>Bacillota</taxon>
        <taxon>Bacilli</taxon>
        <taxon>Bacillales</taxon>
        <taxon>Paenibacillaceae</taxon>
        <taxon>Paenibacillus</taxon>
    </lineage>
</organism>
<dbReference type="RefSeq" id="WP_341416639.1">
    <property type="nucleotide sequence ID" value="NZ_JBBPCC010000010.1"/>
</dbReference>
<dbReference type="Proteomes" id="UP001469365">
    <property type="component" value="Unassembled WGS sequence"/>
</dbReference>
<sequence length="387" mass="42572">MVRKPAWLLHILAVMTLLALFLPDSQVLAAPVALLTVKSSSGAAYESRLAVDASRLVKSIHAARARRTEQNLKGSETGNAPVFDTYLKLSSSGAGSEEIYLLNRRGDLYEEATHQLLPLDAKTGAYLKEQAGRLRTMHYGAIHPWPHASTLLPKMTKFTITDLETGLSFQAQHRAGRQHADVQPLTKADTAVMKQIYNGVWSWERRAVLVQAGDGQRLAASMAGMPHGGDGIPGNDFSGHFCLHFLGSTTHGSAQVDLEHQLMVRKAGGALDDYFGRAGAEEVAAAYVAAIHLRDSQLLKLSFGSLRHPQLEETMRWMHGLAAIRPSKNQPVQSGSINGNGLLALDFPIQVELTRKERKPEHTTLMFRLRRLSPIDSWHIESVDKRS</sequence>
<proteinExistence type="predicted"/>
<protein>
    <submittedName>
        <fullName evidence="1">Uncharacterized protein</fullName>
    </submittedName>
</protein>
<evidence type="ECO:0000313" key="2">
    <source>
        <dbReference type="Proteomes" id="UP001469365"/>
    </source>
</evidence>